<dbReference type="Pfam" id="PF00884">
    <property type="entry name" value="Sulfatase"/>
    <property type="match status" value="1"/>
</dbReference>
<dbReference type="PANTHER" id="PTHR43751:SF1">
    <property type="entry name" value="SULFATASE ATSG-RELATED"/>
    <property type="match status" value="1"/>
</dbReference>
<proteinExistence type="predicted"/>
<sequence>MLNSIRRLFFFLSLLLVFVGCNQAKKPLVKSPNILFAIMDDATYKHMSAYGCTWVHTPNFDRVANNGILFNRAYTPNAKCGPSRANILTGRNSWQLEEAGNHWAYFPTKFKVFTEVLAENGYKVGYTGKGWAPGRAFNEDGTKRDLLVQSYNENVLSPPTSGISITDYAENFNEFLSEKGEEPFFFWYGGWEPHRSYEYGSGIAKGNKKLNDIEDSEIFEFWPKNDSIRTDLLDYAYEIEYFDKQLGKMIDKLEAAGELSNTIIVVTSDNGMPFPRVKGQEYEYSNHLPLAIMWQEGIEYKGRQIDDVVSFIDFAPTFLELAGVDVNDTGMKPLTGKSLGDIFYAREEGIIDSTRNTVLIGKERHDVGRPDDQGYPIRGIIKDNFLYLHNFKTDRWPAGNPETGYLNVDGGATKTVILNQIEDGSLTEYWKLSFGKRPQEEFYDLSKDPGCIENLVSNTDYNSSKERLKAELFDRLKQQSDPRVSGQGDVFDSYKYADKRGVHFYSRYMEGDSSLVWSWVNDSDFQNLDSLKASSEQVKINE</sequence>
<dbReference type="Proteomes" id="UP000183209">
    <property type="component" value="Unassembled WGS sequence"/>
</dbReference>
<dbReference type="PROSITE" id="PS51257">
    <property type="entry name" value="PROKAR_LIPOPROTEIN"/>
    <property type="match status" value="1"/>
</dbReference>
<dbReference type="RefSeq" id="WP_074979686.1">
    <property type="nucleotide sequence ID" value="NZ_FPAG01000008.1"/>
</dbReference>
<name>A0A1I6V3T8_9FLAO</name>
<accession>A0A1I6V3T8</accession>
<dbReference type="SUPFAM" id="SSF53649">
    <property type="entry name" value="Alkaline phosphatase-like"/>
    <property type="match status" value="1"/>
</dbReference>
<gene>
    <name evidence="2" type="ORF">SAMN04487906_2844</name>
</gene>
<feature type="domain" description="Sulfatase N-terminal" evidence="1">
    <location>
        <begin position="32"/>
        <end position="324"/>
    </location>
</feature>
<dbReference type="EMBL" id="FPAG01000008">
    <property type="protein sequence ID" value="SFT08331.1"/>
    <property type="molecule type" value="Genomic_DNA"/>
</dbReference>
<evidence type="ECO:0000313" key="3">
    <source>
        <dbReference type="Proteomes" id="UP000183209"/>
    </source>
</evidence>
<reference evidence="2 3" key="1">
    <citation type="submission" date="2016-10" db="EMBL/GenBank/DDBJ databases">
        <authorList>
            <person name="de Groot N.N."/>
        </authorList>
    </citation>
    <scope>NUCLEOTIDE SEQUENCE [LARGE SCALE GENOMIC DNA]</scope>
    <source>
        <strain evidence="2 3">CGMCC 1.6114</strain>
    </source>
</reference>
<dbReference type="AlphaFoldDB" id="A0A1I6V3T8"/>
<dbReference type="InterPro" id="IPR017850">
    <property type="entry name" value="Alkaline_phosphatase_core_sf"/>
</dbReference>
<protein>
    <submittedName>
        <fullName evidence="2">Arylsulfatase A</fullName>
    </submittedName>
</protein>
<dbReference type="PANTHER" id="PTHR43751">
    <property type="entry name" value="SULFATASE"/>
    <property type="match status" value="1"/>
</dbReference>
<dbReference type="InterPro" id="IPR052701">
    <property type="entry name" value="GAG_Ulvan_Degrading_Sulfatases"/>
</dbReference>
<dbReference type="CDD" id="cd16027">
    <property type="entry name" value="SGSH"/>
    <property type="match status" value="1"/>
</dbReference>
<dbReference type="InterPro" id="IPR000917">
    <property type="entry name" value="Sulfatase_N"/>
</dbReference>
<evidence type="ECO:0000313" key="2">
    <source>
        <dbReference type="EMBL" id="SFT08331.1"/>
    </source>
</evidence>
<dbReference type="Gene3D" id="3.40.720.10">
    <property type="entry name" value="Alkaline Phosphatase, subunit A"/>
    <property type="match status" value="1"/>
</dbReference>
<organism evidence="2 3">
    <name type="scientific">Zhouia amylolytica</name>
    <dbReference type="NCBI Taxonomy" id="376730"/>
    <lineage>
        <taxon>Bacteria</taxon>
        <taxon>Pseudomonadati</taxon>
        <taxon>Bacteroidota</taxon>
        <taxon>Flavobacteriia</taxon>
        <taxon>Flavobacteriales</taxon>
        <taxon>Flavobacteriaceae</taxon>
        <taxon>Zhouia</taxon>
    </lineage>
</organism>
<dbReference type="OrthoDB" id="9789742at2"/>
<evidence type="ECO:0000259" key="1">
    <source>
        <dbReference type="Pfam" id="PF00884"/>
    </source>
</evidence>